<dbReference type="Pfam" id="PF11901">
    <property type="entry name" value="DM9"/>
    <property type="match status" value="1"/>
</dbReference>
<keyword evidence="1 3" id="KW-0863">Zinc-finger</keyword>
<organism evidence="5 6">
    <name type="scientific">Drosophila albomicans</name>
    <name type="common">Fruit fly</name>
    <dbReference type="NCBI Taxonomy" id="7291"/>
    <lineage>
        <taxon>Eukaryota</taxon>
        <taxon>Metazoa</taxon>
        <taxon>Ecdysozoa</taxon>
        <taxon>Arthropoda</taxon>
        <taxon>Hexapoda</taxon>
        <taxon>Insecta</taxon>
        <taxon>Pterygota</taxon>
        <taxon>Neoptera</taxon>
        <taxon>Endopterygota</taxon>
        <taxon>Diptera</taxon>
        <taxon>Brachycera</taxon>
        <taxon>Muscomorpha</taxon>
        <taxon>Ephydroidea</taxon>
        <taxon>Drosophilidae</taxon>
        <taxon>Drosophila</taxon>
    </lineage>
</organism>
<sequence>MSVVSEPETEAESLNVLCAICNEFYNANDIIYSTSSCGHIFHLGCLNRWLRRSTTCPQCRAVCHRQRIHRIYLNFAARSHNDDNDVERLPIQWVPIDLSDPSVAIELDGAIQSGSTPQGYDTYVARAYYQEDLLPGGYVPQARAVFASHGCHARQLNSIVDLLILTDCEYKWETSQNGQVPTNALVAGYSELGEVLYTGRGVHQGHTILGKVHPSHRVLYMPYNDQEVSARTYEVLVVIPKEQAER</sequence>
<reference evidence="6" key="1">
    <citation type="submission" date="2025-08" db="UniProtKB">
        <authorList>
            <consortium name="RefSeq"/>
        </authorList>
    </citation>
    <scope>IDENTIFICATION</scope>
    <source>
        <strain evidence="6">15112-1751.03</strain>
        <tissue evidence="6">Whole Adult</tissue>
    </source>
</reference>
<dbReference type="InterPro" id="IPR013083">
    <property type="entry name" value="Znf_RING/FYVE/PHD"/>
</dbReference>
<dbReference type="SUPFAM" id="SSF57850">
    <property type="entry name" value="RING/U-box"/>
    <property type="match status" value="1"/>
</dbReference>
<evidence type="ECO:0000256" key="2">
    <source>
        <dbReference type="ARBA" id="ARBA00022833"/>
    </source>
</evidence>
<evidence type="ECO:0000259" key="4">
    <source>
        <dbReference type="PROSITE" id="PS50089"/>
    </source>
</evidence>
<dbReference type="AlphaFoldDB" id="A0A6P8X202"/>
<dbReference type="InterPro" id="IPR001841">
    <property type="entry name" value="Znf_RING"/>
</dbReference>
<dbReference type="GeneID" id="117571855"/>
<dbReference type="PROSITE" id="PS50089">
    <property type="entry name" value="ZF_RING_2"/>
    <property type="match status" value="1"/>
</dbReference>
<dbReference type="SMART" id="SM00696">
    <property type="entry name" value="DM9"/>
    <property type="match status" value="2"/>
</dbReference>
<dbReference type="PANTHER" id="PTHR31649:SF10">
    <property type="entry name" value="IP19903P-RELATED"/>
    <property type="match status" value="1"/>
</dbReference>
<dbReference type="PANTHER" id="PTHR31649">
    <property type="entry name" value="AGAP009604-PA"/>
    <property type="match status" value="1"/>
</dbReference>
<dbReference type="OrthoDB" id="1925699at2759"/>
<dbReference type="Proteomes" id="UP000515160">
    <property type="component" value="Chromosome 3"/>
</dbReference>
<dbReference type="Gene3D" id="3.30.40.10">
    <property type="entry name" value="Zinc/RING finger domain, C3HC4 (zinc finger)"/>
    <property type="match status" value="1"/>
</dbReference>
<dbReference type="RefSeq" id="XP_034110141.1">
    <property type="nucleotide sequence ID" value="XM_034254250.2"/>
</dbReference>
<evidence type="ECO:0000256" key="1">
    <source>
        <dbReference type="ARBA" id="ARBA00022771"/>
    </source>
</evidence>
<protein>
    <submittedName>
        <fullName evidence="6">Uncharacterized protein LOC117571855</fullName>
    </submittedName>
</protein>
<evidence type="ECO:0000313" key="5">
    <source>
        <dbReference type="Proteomes" id="UP000515160"/>
    </source>
</evidence>
<dbReference type="InterPro" id="IPR006616">
    <property type="entry name" value="DM9_repeat"/>
</dbReference>
<feature type="domain" description="RING-type" evidence="4">
    <location>
        <begin position="18"/>
        <end position="60"/>
    </location>
</feature>
<evidence type="ECO:0000256" key="3">
    <source>
        <dbReference type="PROSITE-ProRule" id="PRU00175"/>
    </source>
</evidence>
<accession>A0A6P8X202</accession>
<dbReference type="GO" id="GO:0008270">
    <property type="term" value="F:zinc ion binding"/>
    <property type="evidence" value="ECO:0007669"/>
    <property type="project" value="UniProtKB-KW"/>
</dbReference>
<dbReference type="Pfam" id="PF13639">
    <property type="entry name" value="zf-RING_2"/>
    <property type="match status" value="1"/>
</dbReference>
<name>A0A6P8X202_DROAB</name>
<keyword evidence="5" id="KW-1185">Reference proteome</keyword>
<keyword evidence="2" id="KW-0862">Zinc</keyword>
<keyword evidence="1 3" id="KW-0479">Metal-binding</keyword>
<dbReference type="SMART" id="SM00184">
    <property type="entry name" value="RING"/>
    <property type="match status" value="1"/>
</dbReference>
<gene>
    <name evidence="6" type="primary">LOC117571855</name>
</gene>
<proteinExistence type="predicted"/>
<evidence type="ECO:0000313" key="6">
    <source>
        <dbReference type="RefSeq" id="XP_034110141.1"/>
    </source>
</evidence>